<gene>
    <name evidence="2" type="ORF">Ctob_003602</name>
</gene>
<feature type="coiled-coil region" evidence="1">
    <location>
        <begin position="263"/>
        <end position="297"/>
    </location>
</feature>
<keyword evidence="2" id="KW-0489">Methyltransferase</keyword>
<organism evidence="2 3">
    <name type="scientific">Chrysochromulina tobinii</name>
    <dbReference type="NCBI Taxonomy" id="1460289"/>
    <lineage>
        <taxon>Eukaryota</taxon>
        <taxon>Haptista</taxon>
        <taxon>Haptophyta</taxon>
        <taxon>Prymnesiophyceae</taxon>
        <taxon>Prymnesiales</taxon>
        <taxon>Chrysochromulinaceae</taxon>
        <taxon>Chrysochromulina</taxon>
    </lineage>
</organism>
<dbReference type="Gene3D" id="3.40.50.150">
    <property type="entry name" value="Vaccinia Virus protein VP39"/>
    <property type="match status" value="1"/>
</dbReference>
<reference evidence="3" key="1">
    <citation type="journal article" date="2015" name="PLoS Genet.">
        <title>Genome Sequence and Transcriptome Analyses of Chrysochromulina tobin: Metabolic Tools for Enhanced Algal Fitness in the Prominent Order Prymnesiales (Haptophyceae).</title>
        <authorList>
            <person name="Hovde B.T."/>
            <person name="Deodato C.R."/>
            <person name="Hunsperger H.M."/>
            <person name="Ryken S.A."/>
            <person name="Yost W."/>
            <person name="Jha R.K."/>
            <person name="Patterson J."/>
            <person name="Monnat R.J. Jr."/>
            <person name="Barlow S.B."/>
            <person name="Starkenburg S.R."/>
            <person name="Cattolico R.A."/>
        </authorList>
    </citation>
    <scope>NUCLEOTIDE SEQUENCE</scope>
    <source>
        <strain evidence="3">CCMP291</strain>
    </source>
</reference>
<comment type="caution">
    <text evidence="2">The sequence shown here is derived from an EMBL/GenBank/DDBJ whole genome shotgun (WGS) entry which is preliminary data.</text>
</comment>
<evidence type="ECO:0000313" key="3">
    <source>
        <dbReference type="Proteomes" id="UP000037460"/>
    </source>
</evidence>
<dbReference type="Proteomes" id="UP000037460">
    <property type="component" value="Unassembled WGS sequence"/>
</dbReference>
<dbReference type="SUPFAM" id="SSF53335">
    <property type="entry name" value="S-adenosyl-L-methionine-dependent methyltransferases"/>
    <property type="match status" value="1"/>
</dbReference>
<keyword evidence="1" id="KW-0175">Coiled coil</keyword>
<evidence type="ECO:0000313" key="2">
    <source>
        <dbReference type="EMBL" id="KOO21205.1"/>
    </source>
</evidence>
<accession>A0A0M0J3Y0</accession>
<dbReference type="EMBL" id="JWZX01003383">
    <property type="protein sequence ID" value="KOO21205.1"/>
    <property type="molecule type" value="Genomic_DNA"/>
</dbReference>
<keyword evidence="2" id="KW-0808">Transferase</keyword>
<dbReference type="GO" id="GO:0008168">
    <property type="term" value="F:methyltransferase activity"/>
    <property type="evidence" value="ECO:0007669"/>
    <property type="project" value="UniProtKB-KW"/>
</dbReference>
<dbReference type="OrthoDB" id="407477at2759"/>
<name>A0A0M0J3Y0_9EUKA</name>
<keyword evidence="3" id="KW-1185">Reference proteome</keyword>
<proteinExistence type="predicted"/>
<sequence>MLEIGIGEDTAPSVQAWATYFPNAHIYPVDIKTRKEVAERARPSGPTDRLVKHQAQFGCDYNRSMWDNPRIHLTLETDASDPKQLGAVPLPEQLDIILDDGSHKFFDQQRTLHTLWPRLRPGGFYIIEDMLVGALPWDSAHSKQVPSANTECGAECFFPQRLAEHPFLFDRFGHLKGAAKPKVALDPQTQTLLRANDWFWMVTGVHQGGGLDASMVIRKGGAPLGLVPSSGPSASSPAAAIAALPSGATSNACTAARPNAAAIADAQKALLGAQALQAKLQEQQAVLAARLQRAEAEAARPMEEPGAEIARSDWPALALLCVSLVANFVQWNRRQLRPGKQ</sequence>
<dbReference type="InterPro" id="IPR029063">
    <property type="entry name" value="SAM-dependent_MTases_sf"/>
</dbReference>
<evidence type="ECO:0000256" key="1">
    <source>
        <dbReference type="SAM" id="Coils"/>
    </source>
</evidence>
<protein>
    <submittedName>
        <fullName evidence="2">Sugar o-methyltransferase</fullName>
    </submittedName>
</protein>
<dbReference type="AlphaFoldDB" id="A0A0M0J3Y0"/>
<dbReference type="GO" id="GO:0032259">
    <property type="term" value="P:methylation"/>
    <property type="evidence" value="ECO:0007669"/>
    <property type="project" value="UniProtKB-KW"/>
</dbReference>